<keyword evidence="3" id="KW-1185">Reference proteome</keyword>
<evidence type="ECO:0000313" key="3">
    <source>
        <dbReference type="Proteomes" id="UP000051160"/>
    </source>
</evidence>
<dbReference type="PANTHER" id="PTHR43364">
    <property type="entry name" value="NADH-SPECIFIC METHYLGLYOXAL REDUCTASE-RELATED"/>
    <property type="match status" value="1"/>
</dbReference>
<gene>
    <name evidence="2" type="ORF">FD04_GL000225</name>
</gene>
<proteinExistence type="predicted"/>
<evidence type="ECO:0000313" key="2">
    <source>
        <dbReference type="EMBL" id="KRK98494.1"/>
    </source>
</evidence>
<feature type="domain" description="NADP-dependent oxidoreductase" evidence="1">
    <location>
        <begin position="18"/>
        <end position="309"/>
    </location>
</feature>
<sequence length="318" mass="35041">MMKNVAIGNTNLEASAVALGIMRMVRLNVDDATNVLKTAVNAGVNFIDSADIYGVGKSEEIFGEALKKSGIKREDLIIQSKGGIILDPNKSDGEVVLGQRYDFSKAHLIEAVDGILERMQIDYLDFFLLHRPDALMEPDEIAAAFDQLQASGKVRHFGLSNCNPMQVELIQSAISQRLLVNQLQFGVMHTGPIDFGLHTNMSDAGSVNHDGEIIEYSRLHNMTIQAWSPYQWGAFQGPFIDNPKFPELNKALQSLATAKGVTKNAIATAWILRHPANMQVILGSMNEQHLKESITGADVELTKQEWYDIYMAAGNTLP</sequence>
<dbReference type="InterPro" id="IPR050523">
    <property type="entry name" value="AKR_Detox_Biosynth"/>
</dbReference>
<dbReference type="Pfam" id="PF00248">
    <property type="entry name" value="Aldo_ket_red"/>
    <property type="match status" value="1"/>
</dbReference>
<dbReference type="PATRIC" id="fig|1423776.4.peg.224"/>
<dbReference type="CDD" id="cd19092">
    <property type="entry name" value="AKR_BsYcsN_EcYdhF-like"/>
    <property type="match status" value="1"/>
</dbReference>
<dbReference type="InterPro" id="IPR036812">
    <property type="entry name" value="NAD(P)_OxRdtase_dom_sf"/>
</dbReference>
<dbReference type="PANTHER" id="PTHR43364:SF1">
    <property type="entry name" value="OXIDOREDUCTASE YDHF"/>
    <property type="match status" value="1"/>
</dbReference>
<comment type="caution">
    <text evidence="2">The sequence shown here is derived from an EMBL/GenBank/DDBJ whole genome shotgun (WGS) entry which is preliminary data.</text>
</comment>
<dbReference type="AlphaFoldDB" id="A0A0R1LRS8"/>
<organism evidence="2 3">
    <name type="scientific">Secundilactobacillus odoratitofui DSM 19909 = JCM 15043</name>
    <dbReference type="NCBI Taxonomy" id="1423776"/>
    <lineage>
        <taxon>Bacteria</taxon>
        <taxon>Bacillati</taxon>
        <taxon>Bacillota</taxon>
        <taxon>Bacilli</taxon>
        <taxon>Lactobacillales</taxon>
        <taxon>Lactobacillaceae</taxon>
        <taxon>Secundilactobacillus</taxon>
    </lineage>
</organism>
<reference evidence="2 3" key="1">
    <citation type="journal article" date="2015" name="Genome Announc.">
        <title>Expanding the biotechnology potential of lactobacilli through comparative genomics of 213 strains and associated genera.</title>
        <authorList>
            <person name="Sun Z."/>
            <person name="Harris H.M."/>
            <person name="McCann A."/>
            <person name="Guo C."/>
            <person name="Argimon S."/>
            <person name="Zhang W."/>
            <person name="Yang X."/>
            <person name="Jeffery I.B."/>
            <person name="Cooney J.C."/>
            <person name="Kagawa T.F."/>
            <person name="Liu W."/>
            <person name="Song Y."/>
            <person name="Salvetti E."/>
            <person name="Wrobel A."/>
            <person name="Rasinkangas P."/>
            <person name="Parkhill J."/>
            <person name="Rea M.C."/>
            <person name="O'Sullivan O."/>
            <person name="Ritari J."/>
            <person name="Douillard F.P."/>
            <person name="Paul Ross R."/>
            <person name="Yang R."/>
            <person name="Briner A.E."/>
            <person name="Felis G.E."/>
            <person name="de Vos W.M."/>
            <person name="Barrangou R."/>
            <person name="Klaenhammer T.R."/>
            <person name="Caufield P.W."/>
            <person name="Cui Y."/>
            <person name="Zhang H."/>
            <person name="O'Toole P.W."/>
        </authorList>
    </citation>
    <scope>NUCLEOTIDE SEQUENCE [LARGE SCALE GENOMIC DNA]</scope>
    <source>
        <strain evidence="2 3">DSM 19909</strain>
    </source>
</reference>
<name>A0A0R1LRS8_9LACO</name>
<dbReference type="GO" id="GO:0005829">
    <property type="term" value="C:cytosol"/>
    <property type="evidence" value="ECO:0007669"/>
    <property type="project" value="TreeGrafter"/>
</dbReference>
<dbReference type="Proteomes" id="UP000051160">
    <property type="component" value="Unassembled WGS sequence"/>
</dbReference>
<dbReference type="EMBL" id="AZEE01000027">
    <property type="protein sequence ID" value="KRK98494.1"/>
    <property type="molecule type" value="Genomic_DNA"/>
</dbReference>
<dbReference type="Gene3D" id="3.20.20.100">
    <property type="entry name" value="NADP-dependent oxidoreductase domain"/>
    <property type="match status" value="1"/>
</dbReference>
<dbReference type="SUPFAM" id="SSF51430">
    <property type="entry name" value="NAD(P)-linked oxidoreductase"/>
    <property type="match status" value="1"/>
</dbReference>
<dbReference type="InterPro" id="IPR023210">
    <property type="entry name" value="NADP_OxRdtase_dom"/>
</dbReference>
<accession>A0A0R1LRS8</accession>
<evidence type="ECO:0000259" key="1">
    <source>
        <dbReference type="Pfam" id="PF00248"/>
    </source>
</evidence>
<protein>
    <submittedName>
        <fullName evidence="2">Oxidoreductase</fullName>
    </submittedName>
</protein>